<protein>
    <recommendedName>
        <fullName evidence="4">Major facilitator superfamily (MFS) profile domain-containing protein</fullName>
    </recommendedName>
</protein>
<keyword evidence="1" id="KW-1133">Transmembrane helix</keyword>
<dbReference type="SUPFAM" id="SSF103473">
    <property type="entry name" value="MFS general substrate transporter"/>
    <property type="match status" value="1"/>
</dbReference>
<keyword evidence="1" id="KW-0812">Transmembrane</keyword>
<feature type="transmembrane region" description="Helical" evidence="1">
    <location>
        <begin position="28"/>
        <end position="47"/>
    </location>
</feature>
<gene>
    <name evidence="2" type="ORF">BSZ40_10600</name>
</gene>
<dbReference type="AlphaFoldDB" id="A0A1Q5PT66"/>
<evidence type="ECO:0000313" key="2">
    <source>
        <dbReference type="EMBL" id="OKL50797.1"/>
    </source>
</evidence>
<feature type="transmembrane region" description="Helical" evidence="1">
    <location>
        <begin position="85"/>
        <end position="106"/>
    </location>
</feature>
<organism evidence="2 3">
    <name type="scientific">Buchananella hordeovulneris</name>
    <dbReference type="NCBI Taxonomy" id="52770"/>
    <lineage>
        <taxon>Bacteria</taxon>
        <taxon>Bacillati</taxon>
        <taxon>Actinomycetota</taxon>
        <taxon>Actinomycetes</taxon>
        <taxon>Actinomycetales</taxon>
        <taxon>Actinomycetaceae</taxon>
        <taxon>Buchananella</taxon>
    </lineage>
</organism>
<evidence type="ECO:0000313" key="3">
    <source>
        <dbReference type="Proteomes" id="UP000185612"/>
    </source>
</evidence>
<evidence type="ECO:0008006" key="4">
    <source>
        <dbReference type="Google" id="ProtNLM"/>
    </source>
</evidence>
<keyword evidence="3" id="KW-1185">Reference proteome</keyword>
<feature type="transmembrane region" description="Helical" evidence="1">
    <location>
        <begin position="146"/>
        <end position="166"/>
    </location>
</feature>
<dbReference type="InterPro" id="IPR036259">
    <property type="entry name" value="MFS_trans_sf"/>
</dbReference>
<comment type="caution">
    <text evidence="2">The sequence shown here is derived from an EMBL/GenBank/DDBJ whole genome shotgun (WGS) entry which is preliminary data.</text>
</comment>
<sequence length="203" mass="20494">MAAPIFALLSAAALVAMLDLAGRGHSQTAIALLSTAMAAGTLAGALLAQPLLRRFTGGFLLFVQLGLIVAFLFAFAFTAGLWGRAALLLPVLLLTPAANGTFMGFMMAAVPGHMTGRFVAALGIVGTGQMALITAAAGWALESYGYRPTVLTMGTLCAAATVALFLEGSLRHLPKPEGFADYARQVGLGEAADDPGSGPGAGG</sequence>
<accession>A0A1Q5PT66</accession>
<name>A0A1Q5PT66_9ACTO</name>
<dbReference type="Proteomes" id="UP000185612">
    <property type="component" value="Unassembled WGS sequence"/>
</dbReference>
<dbReference type="InParanoid" id="A0A1Q5PT66"/>
<dbReference type="Gene3D" id="1.20.1250.20">
    <property type="entry name" value="MFS general substrate transporter like domains"/>
    <property type="match status" value="1"/>
</dbReference>
<feature type="transmembrane region" description="Helical" evidence="1">
    <location>
        <begin position="59"/>
        <end position="79"/>
    </location>
</feature>
<proteinExistence type="predicted"/>
<evidence type="ECO:0000256" key="1">
    <source>
        <dbReference type="SAM" id="Phobius"/>
    </source>
</evidence>
<dbReference type="EMBL" id="MQVS01000015">
    <property type="protein sequence ID" value="OKL50797.1"/>
    <property type="molecule type" value="Genomic_DNA"/>
</dbReference>
<feature type="transmembrane region" description="Helical" evidence="1">
    <location>
        <begin position="118"/>
        <end position="140"/>
    </location>
</feature>
<reference evidence="3" key="1">
    <citation type="submission" date="2016-12" db="EMBL/GenBank/DDBJ databases">
        <authorList>
            <person name="Meng X."/>
        </authorList>
    </citation>
    <scope>NUCLEOTIDE SEQUENCE [LARGE SCALE GENOMIC DNA]</scope>
    <source>
        <strain evidence="3">DSM 20732</strain>
    </source>
</reference>
<keyword evidence="1" id="KW-0472">Membrane</keyword>